<dbReference type="GO" id="GO:0007052">
    <property type="term" value="P:mitotic spindle organization"/>
    <property type="evidence" value="ECO:0007669"/>
    <property type="project" value="TreeGrafter"/>
</dbReference>
<dbReference type="Pfam" id="PF00132">
    <property type="entry name" value="Hexapep"/>
    <property type="match status" value="1"/>
</dbReference>
<accession>A0A5M9JIE7</accession>
<dbReference type="GO" id="GO:0070840">
    <property type="term" value="F:dynein complex binding"/>
    <property type="evidence" value="ECO:0007669"/>
    <property type="project" value="TreeGrafter"/>
</dbReference>
<keyword evidence="5" id="KW-0206">Cytoskeleton</keyword>
<comment type="similarity">
    <text evidence="2">Belongs to the dynactin subunits 5/6 family. Dynactin subunit 6 subfamily.</text>
</comment>
<proteinExistence type="inferred from homology"/>
<keyword evidence="4" id="KW-0963">Cytoplasm</keyword>
<evidence type="ECO:0000313" key="8">
    <source>
        <dbReference type="Proteomes" id="UP000322873"/>
    </source>
</evidence>
<dbReference type="EMBL" id="VICG01000010">
    <property type="protein sequence ID" value="KAA8567592.1"/>
    <property type="molecule type" value="Genomic_DNA"/>
</dbReference>
<name>A0A5M9JIE7_MONFR</name>
<evidence type="ECO:0000256" key="1">
    <source>
        <dbReference type="ARBA" id="ARBA00004245"/>
    </source>
</evidence>
<reference evidence="7 8" key="1">
    <citation type="submission" date="2019-06" db="EMBL/GenBank/DDBJ databases">
        <title>Genome Sequence of the Brown Rot Fungal Pathogen Monilinia fructicola.</title>
        <authorList>
            <person name="De Miccolis Angelini R.M."/>
            <person name="Landi L."/>
            <person name="Abate D."/>
            <person name="Pollastro S."/>
            <person name="Romanazzi G."/>
            <person name="Faretra F."/>
        </authorList>
    </citation>
    <scope>NUCLEOTIDE SEQUENCE [LARGE SCALE GENOMIC DNA]</scope>
    <source>
        <strain evidence="7 8">Mfrc123</strain>
    </source>
</reference>
<dbReference type="PANTHER" id="PTHR13072">
    <property type="entry name" value="DYNACTIN 6"/>
    <property type="match status" value="1"/>
</dbReference>
<dbReference type="InterPro" id="IPR027777">
    <property type="entry name" value="DCTN6"/>
</dbReference>
<comment type="subcellular location">
    <subcellularLocation>
        <location evidence="1">Cytoplasm</location>
        <location evidence="1">Cytoskeleton</location>
    </subcellularLocation>
</comment>
<dbReference type="OrthoDB" id="2355at2759"/>
<comment type="caution">
    <text evidence="7">The sequence shown here is derived from an EMBL/GenBank/DDBJ whole genome shotgun (WGS) entry which is preliminary data.</text>
</comment>
<dbReference type="PANTHER" id="PTHR13072:SF0">
    <property type="entry name" value="DYNACTIN SUBUNIT 6"/>
    <property type="match status" value="1"/>
</dbReference>
<gene>
    <name evidence="7" type="ORF">EYC84_008067</name>
</gene>
<evidence type="ECO:0000256" key="6">
    <source>
        <dbReference type="ARBA" id="ARBA00034687"/>
    </source>
</evidence>
<dbReference type="VEuPathDB" id="FungiDB:MFRU_010g02740"/>
<evidence type="ECO:0000256" key="3">
    <source>
        <dbReference type="ARBA" id="ARBA00016573"/>
    </source>
</evidence>
<evidence type="ECO:0000313" key="7">
    <source>
        <dbReference type="EMBL" id="KAA8567592.1"/>
    </source>
</evidence>
<dbReference type="AlphaFoldDB" id="A0A5M9JIE7"/>
<evidence type="ECO:0000256" key="5">
    <source>
        <dbReference type="ARBA" id="ARBA00023212"/>
    </source>
</evidence>
<evidence type="ECO:0000256" key="4">
    <source>
        <dbReference type="ARBA" id="ARBA00022490"/>
    </source>
</evidence>
<dbReference type="Gene3D" id="2.160.10.10">
    <property type="entry name" value="Hexapeptide repeat proteins"/>
    <property type="match status" value="1"/>
</dbReference>
<dbReference type="Proteomes" id="UP000322873">
    <property type="component" value="Unassembled WGS sequence"/>
</dbReference>
<dbReference type="SUPFAM" id="SSF51161">
    <property type="entry name" value="Trimeric LpxA-like enzymes"/>
    <property type="match status" value="1"/>
</dbReference>
<comment type="function">
    <text evidence="6">Part of the dynactin complex that activates the molecular motor dynein for ultra-processive transport along microtubules.</text>
</comment>
<evidence type="ECO:0000256" key="2">
    <source>
        <dbReference type="ARBA" id="ARBA00007719"/>
    </source>
</evidence>
<dbReference type="InterPro" id="IPR001451">
    <property type="entry name" value="Hexapep"/>
</dbReference>
<keyword evidence="8" id="KW-1185">Reference proteome</keyword>
<dbReference type="InterPro" id="IPR011004">
    <property type="entry name" value="Trimer_LpxA-like_sf"/>
</dbReference>
<dbReference type="GO" id="GO:0005869">
    <property type="term" value="C:dynactin complex"/>
    <property type="evidence" value="ECO:0007669"/>
    <property type="project" value="InterPro"/>
</dbReference>
<sequence>MSKRTSMLPPPPRPPIAFSNNIIIADHTSIIGTNPITIRGHTVLHPRTKLNSSFAPITIGTQCVIGERSSIGMLHFPSDAQAQGVVIQNGVTIETGAVVEARMVGEGSVIEINAKVGRGAVIGKNCKIGPMCEVAEDEVIPDFTVIYGNGLRRIDNSGVESLKMKMVGRHVDVLRNLIPNNLSKYQ</sequence>
<organism evidence="7 8">
    <name type="scientific">Monilinia fructicola</name>
    <name type="common">Brown rot fungus</name>
    <name type="synonym">Ciboria fructicola</name>
    <dbReference type="NCBI Taxonomy" id="38448"/>
    <lineage>
        <taxon>Eukaryota</taxon>
        <taxon>Fungi</taxon>
        <taxon>Dikarya</taxon>
        <taxon>Ascomycota</taxon>
        <taxon>Pezizomycotina</taxon>
        <taxon>Leotiomycetes</taxon>
        <taxon>Helotiales</taxon>
        <taxon>Sclerotiniaceae</taxon>
        <taxon>Monilinia</taxon>
    </lineage>
</organism>
<protein>
    <recommendedName>
        <fullName evidence="3">Dynactin subunit 6</fullName>
    </recommendedName>
</protein>